<dbReference type="PROSITE" id="PS50931">
    <property type="entry name" value="HTH_LYSR"/>
    <property type="match status" value="1"/>
</dbReference>
<protein>
    <submittedName>
        <fullName evidence="6">LysR substrate-binding domain-containing protein</fullName>
    </submittedName>
</protein>
<gene>
    <name evidence="6" type="ORF">ACG0Z6_07480</name>
</gene>
<proteinExistence type="inferred from homology"/>
<dbReference type="InterPro" id="IPR036388">
    <property type="entry name" value="WH-like_DNA-bd_sf"/>
</dbReference>
<reference evidence="6 7" key="1">
    <citation type="submission" date="2024-08" db="EMBL/GenBank/DDBJ databases">
        <authorList>
            <person name="Lu H."/>
        </authorList>
    </citation>
    <scope>NUCLEOTIDE SEQUENCE [LARGE SCALE GENOMIC DNA]</scope>
    <source>
        <strain evidence="6 7">BYS180W</strain>
    </source>
</reference>
<evidence type="ECO:0000313" key="6">
    <source>
        <dbReference type="EMBL" id="MFG6448087.1"/>
    </source>
</evidence>
<keyword evidence="7" id="KW-1185">Reference proteome</keyword>
<accession>A0ABW7FUT2</accession>
<dbReference type="InterPro" id="IPR000847">
    <property type="entry name" value="LysR_HTH_N"/>
</dbReference>
<dbReference type="Gene3D" id="1.10.10.10">
    <property type="entry name" value="Winged helix-like DNA-binding domain superfamily/Winged helix DNA-binding domain"/>
    <property type="match status" value="1"/>
</dbReference>
<keyword evidence="2" id="KW-0805">Transcription regulation</keyword>
<dbReference type="Pfam" id="PF00126">
    <property type="entry name" value="HTH_1"/>
    <property type="match status" value="1"/>
</dbReference>
<dbReference type="RefSeq" id="WP_394460045.1">
    <property type="nucleotide sequence ID" value="NZ_JBIGHZ010000003.1"/>
</dbReference>
<evidence type="ECO:0000256" key="1">
    <source>
        <dbReference type="ARBA" id="ARBA00009437"/>
    </source>
</evidence>
<keyword evidence="4" id="KW-0804">Transcription</keyword>
<keyword evidence="3" id="KW-0238">DNA-binding</keyword>
<evidence type="ECO:0000256" key="3">
    <source>
        <dbReference type="ARBA" id="ARBA00023125"/>
    </source>
</evidence>
<evidence type="ECO:0000259" key="5">
    <source>
        <dbReference type="PROSITE" id="PS50931"/>
    </source>
</evidence>
<dbReference type="InterPro" id="IPR005119">
    <property type="entry name" value="LysR_subst-bd"/>
</dbReference>
<dbReference type="PRINTS" id="PR00039">
    <property type="entry name" value="HTHLYSR"/>
</dbReference>
<dbReference type="EMBL" id="JBIGHZ010000003">
    <property type="protein sequence ID" value="MFG6448087.1"/>
    <property type="molecule type" value="Genomic_DNA"/>
</dbReference>
<dbReference type="Gene3D" id="3.40.190.10">
    <property type="entry name" value="Periplasmic binding protein-like II"/>
    <property type="match status" value="2"/>
</dbReference>
<dbReference type="InterPro" id="IPR036390">
    <property type="entry name" value="WH_DNA-bd_sf"/>
</dbReference>
<feature type="domain" description="HTH lysR-type" evidence="5">
    <location>
        <begin position="2"/>
        <end position="59"/>
    </location>
</feature>
<sequence length="294" mass="32565">MIELRVLRQFLVLAQELHFGRAAQRLHMTQPPLTMAMQKLEAQLDLVLFERQPRDLRLTAAGRALLEYGQRVLQQAEQLPQQVQAAAQGRLGTLRLGFVSTVGYGSLPQWLRAYREQYPEVALQLQEATWDVQARAFERGELDAGFALHAPGAAPAGLARLPLGCEPMVLACAQQGALGPRPQLQTVLRQPLLIYPRQIAPSLYDSVLSYYRAHGATPVIAQEAIQMQTIVNLVSAGMGVAWVPRSVCALQRPGVRYWHGAEDAPQCETSLVWAEPAAPVVEQFVRLVQEPLRA</sequence>
<dbReference type="SUPFAM" id="SSF46785">
    <property type="entry name" value="Winged helix' DNA-binding domain"/>
    <property type="match status" value="1"/>
</dbReference>
<dbReference type="Pfam" id="PF03466">
    <property type="entry name" value="LysR_substrate"/>
    <property type="match status" value="1"/>
</dbReference>
<comment type="similarity">
    <text evidence="1">Belongs to the LysR transcriptional regulatory family.</text>
</comment>
<dbReference type="PANTHER" id="PTHR30346:SF28">
    <property type="entry name" value="HTH-TYPE TRANSCRIPTIONAL REGULATOR CYNR"/>
    <property type="match status" value="1"/>
</dbReference>
<evidence type="ECO:0000313" key="7">
    <source>
        <dbReference type="Proteomes" id="UP001606099"/>
    </source>
</evidence>
<evidence type="ECO:0000256" key="4">
    <source>
        <dbReference type="ARBA" id="ARBA00023163"/>
    </source>
</evidence>
<dbReference type="SUPFAM" id="SSF53850">
    <property type="entry name" value="Periplasmic binding protein-like II"/>
    <property type="match status" value="1"/>
</dbReference>
<dbReference type="Proteomes" id="UP001606099">
    <property type="component" value="Unassembled WGS sequence"/>
</dbReference>
<name>A0ABW7FUT2_9BURK</name>
<evidence type="ECO:0000256" key="2">
    <source>
        <dbReference type="ARBA" id="ARBA00023015"/>
    </source>
</evidence>
<organism evidence="6 7">
    <name type="scientific">Roseateles rivi</name>
    <dbReference type="NCBI Taxonomy" id="3299028"/>
    <lineage>
        <taxon>Bacteria</taxon>
        <taxon>Pseudomonadati</taxon>
        <taxon>Pseudomonadota</taxon>
        <taxon>Betaproteobacteria</taxon>
        <taxon>Burkholderiales</taxon>
        <taxon>Sphaerotilaceae</taxon>
        <taxon>Roseateles</taxon>
    </lineage>
</organism>
<comment type="caution">
    <text evidence="6">The sequence shown here is derived from an EMBL/GenBank/DDBJ whole genome shotgun (WGS) entry which is preliminary data.</text>
</comment>
<dbReference type="PANTHER" id="PTHR30346">
    <property type="entry name" value="TRANSCRIPTIONAL DUAL REGULATOR HCAR-RELATED"/>
    <property type="match status" value="1"/>
</dbReference>